<dbReference type="EMBL" id="JANPWB010000006">
    <property type="protein sequence ID" value="KAJ1181743.1"/>
    <property type="molecule type" value="Genomic_DNA"/>
</dbReference>
<dbReference type="Proteomes" id="UP001066276">
    <property type="component" value="Chromosome 3_2"/>
</dbReference>
<keyword evidence="3" id="KW-1185">Reference proteome</keyword>
<protein>
    <submittedName>
        <fullName evidence="2">Uncharacterized protein</fullName>
    </submittedName>
</protein>
<comment type="caution">
    <text evidence="2">The sequence shown here is derived from an EMBL/GenBank/DDBJ whole genome shotgun (WGS) entry which is preliminary data.</text>
</comment>
<dbReference type="AlphaFoldDB" id="A0AAV7TYN1"/>
<evidence type="ECO:0000256" key="1">
    <source>
        <dbReference type="SAM" id="MobiDB-lite"/>
    </source>
</evidence>
<reference evidence="2" key="1">
    <citation type="journal article" date="2022" name="bioRxiv">
        <title>Sequencing and chromosome-scale assembly of the giantPleurodeles waltlgenome.</title>
        <authorList>
            <person name="Brown T."/>
            <person name="Elewa A."/>
            <person name="Iarovenko S."/>
            <person name="Subramanian E."/>
            <person name="Araus A.J."/>
            <person name="Petzold A."/>
            <person name="Susuki M."/>
            <person name="Suzuki K.-i.T."/>
            <person name="Hayashi T."/>
            <person name="Toyoda A."/>
            <person name="Oliveira C."/>
            <person name="Osipova E."/>
            <person name="Leigh N.D."/>
            <person name="Simon A."/>
            <person name="Yun M.H."/>
        </authorList>
    </citation>
    <scope>NUCLEOTIDE SEQUENCE</scope>
    <source>
        <strain evidence="2">20211129_DDA</strain>
        <tissue evidence="2">Liver</tissue>
    </source>
</reference>
<name>A0AAV7TYN1_PLEWA</name>
<feature type="region of interest" description="Disordered" evidence="1">
    <location>
        <begin position="1"/>
        <end position="62"/>
    </location>
</feature>
<feature type="compositionally biased region" description="Basic residues" evidence="1">
    <location>
        <begin position="155"/>
        <end position="171"/>
    </location>
</feature>
<evidence type="ECO:0000313" key="2">
    <source>
        <dbReference type="EMBL" id="KAJ1181743.1"/>
    </source>
</evidence>
<sequence length="183" mass="19995">MLPIGARSNQAGPPYRGRRQGILSAPPPPPRSGLRHRPRPKTDHLGPRDGVRQGLPPLHPRVRSSLLPGLPGLLRCCQWPHRSVLGSPAFWPSPRSPPRTAARAGPGAARHRRPSAPTGKPRVSSPVRPLSPLAPRQAGASRRQYAGVTMLLVRPGRRSSPKRVRSRRHLGHAPLHSIFKNIQ</sequence>
<feature type="region of interest" description="Disordered" evidence="1">
    <location>
        <begin position="87"/>
        <end position="183"/>
    </location>
</feature>
<feature type="compositionally biased region" description="Low complexity" evidence="1">
    <location>
        <begin position="98"/>
        <end position="108"/>
    </location>
</feature>
<evidence type="ECO:0000313" key="3">
    <source>
        <dbReference type="Proteomes" id="UP001066276"/>
    </source>
</evidence>
<proteinExistence type="predicted"/>
<organism evidence="2 3">
    <name type="scientific">Pleurodeles waltl</name>
    <name type="common">Iberian ribbed newt</name>
    <dbReference type="NCBI Taxonomy" id="8319"/>
    <lineage>
        <taxon>Eukaryota</taxon>
        <taxon>Metazoa</taxon>
        <taxon>Chordata</taxon>
        <taxon>Craniata</taxon>
        <taxon>Vertebrata</taxon>
        <taxon>Euteleostomi</taxon>
        <taxon>Amphibia</taxon>
        <taxon>Batrachia</taxon>
        <taxon>Caudata</taxon>
        <taxon>Salamandroidea</taxon>
        <taxon>Salamandridae</taxon>
        <taxon>Pleurodelinae</taxon>
        <taxon>Pleurodeles</taxon>
    </lineage>
</organism>
<accession>A0AAV7TYN1</accession>
<gene>
    <name evidence="2" type="ORF">NDU88_006943</name>
</gene>
<feature type="compositionally biased region" description="Basic and acidic residues" evidence="1">
    <location>
        <begin position="40"/>
        <end position="51"/>
    </location>
</feature>
<feature type="compositionally biased region" description="Low complexity" evidence="1">
    <location>
        <begin position="115"/>
        <end position="136"/>
    </location>
</feature>